<feature type="repeat" description="PPR" evidence="2">
    <location>
        <begin position="306"/>
        <end position="340"/>
    </location>
</feature>
<name>A0A5J5B171_9ASTE</name>
<feature type="repeat" description="PPR" evidence="2">
    <location>
        <begin position="75"/>
        <end position="109"/>
    </location>
</feature>
<evidence type="ECO:0000256" key="1">
    <source>
        <dbReference type="ARBA" id="ARBA00022737"/>
    </source>
</evidence>
<dbReference type="PROSITE" id="PS51375">
    <property type="entry name" value="PPR"/>
    <property type="match status" value="3"/>
</dbReference>
<keyword evidence="3" id="KW-0732">Signal</keyword>
<dbReference type="Pfam" id="PF12854">
    <property type="entry name" value="PPR_1"/>
    <property type="match status" value="1"/>
</dbReference>
<dbReference type="InterPro" id="IPR011990">
    <property type="entry name" value="TPR-like_helical_dom_sf"/>
</dbReference>
<dbReference type="OrthoDB" id="1675999at2759"/>
<dbReference type="FunFam" id="1.25.40.10:FF:000184">
    <property type="entry name" value="Pentatricopeptide repeat-containing protein, chloroplastic"/>
    <property type="match status" value="1"/>
</dbReference>
<organism evidence="4 5">
    <name type="scientific">Nyssa sinensis</name>
    <dbReference type="NCBI Taxonomy" id="561372"/>
    <lineage>
        <taxon>Eukaryota</taxon>
        <taxon>Viridiplantae</taxon>
        <taxon>Streptophyta</taxon>
        <taxon>Embryophyta</taxon>
        <taxon>Tracheophyta</taxon>
        <taxon>Spermatophyta</taxon>
        <taxon>Magnoliopsida</taxon>
        <taxon>eudicotyledons</taxon>
        <taxon>Gunneridae</taxon>
        <taxon>Pentapetalae</taxon>
        <taxon>asterids</taxon>
        <taxon>Cornales</taxon>
        <taxon>Nyssaceae</taxon>
        <taxon>Nyssa</taxon>
    </lineage>
</organism>
<dbReference type="EMBL" id="CM018040">
    <property type="protein sequence ID" value="KAA8535602.1"/>
    <property type="molecule type" value="Genomic_DNA"/>
</dbReference>
<feature type="repeat" description="PPR" evidence="2">
    <location>
        <begin position="173"/>
        <end position="207"/>
    </location>
</feature>
<feature type="chain" id="PRO_5023877274" description="Pentatricopeptide repeat-containing protein" evidence="3">
    <location>
        <begin position="33"/>
        <end position="540"/>
    </location>
</feature>
<dbReference type="PANTHER" id="PTHR47926">
    <property type="entry name" value="PENTATRICOPEPTIDE REPEAT-CONTAINING PROTEIN"/>
    <property type="match status" value="1"/>
</dbReference>
<evidence type="ECO:0000313" key="5">
    <source>
        <dbReference type="Proteomes" id="UP000325577"/>
    </source>
</evidence>
<reference evidence="4 5" key="1">
    <citation type="submission" date="2019-09" db="EMBL/GenBank/DDBJ databases">
        <title>A chromosome-level genome assembly of the Chinese tupelo Nyssa sinensis.</title>
        <authorList>
            <person name="Yang X."/>
            <person name="Kang M."/>
            <person name="Yang Y."/>
            <person name="Xiong H."/>
            <person name="Wang M."/>
            <person name="Zhang Z."/>
            <person name="Wang Z."/>
            <person name="Wu H."/>
            <person name="Ma T."/>
            <person name="Liu J."/>
            <person name="Xi Z."/>
        </authorList>
    </citation>
    <scope>NUCLEOTIDE SEQUENCE [LARGE SCALE GENOMIC DNA]</scope>
    <source>
        <strain evidence="4">J267</strain>
        <tissue evidence="4">Leaf</tissue>
    </source>
</reference>
<keyword evidence="1" id="KW-0677">Repeat</keyword>
<dbReference type="NCBIfam" id="TIGR00756">
    <property type="entry name" value="PPR"/>
    <property type="match status" value="3"/>
</dbReference>
<dbReference type="GO" id="GO:0009451">
    <property type="term" value="P:RNA modification"/>
    <property type="evidence" value="ECO:0007669"/>
    <property type="project" value="InterPro"/>
</dbReference>
<dbReference type="InterPro" id="IPR002885">
    <property type="entry name" value="PPR_rpt"/>
</dbReference>
<gene>
    <name evidence="4" type="ORF">F0562_030605</name>
</gene>
<sequence length="540" mass="60323">MSGSVLKSILNLPLLRLLQACSTMNELQQVHAHVITLGLARFTYITSKLLAFCAVSETGDMKYAETVFNQIVMPSIFDFNSMITGYSKSSRPEMGLSVFAQMRSDSVEPNARTFPILAKACVRVSSLYQVHGQIMKFGHGSDVYVISSLIFMYSKFEAMQVACQVFEESPNKNVVCWTSLISGFCTNELVDEAREVFNVMPERNDVSYSAMVSGYVWNEYFNEAIELFRELKSFAVVKPNQSLLVSVLNACAAVGAFQEGKWVHSYIDENCFDHEIEIGTALIDFYAKCGSIETALQIFSKMSQKDVTAWSAMILGLVINGNNDKGLELFLEMERSGPRPNAVTFVGVLAACNHKTQVNEAWRLFGRMSKVYGILPVIEHYGCMVGLLARAGRVKEAEMLINSMPMEPDGAIWGSLLNGCLLHGYVELGEKAGKLLIQLEPQHSGRYVLLANMYATMGSWEGVMKLRKMMKERKVVTIPAWSFTEIDGIVHSLNHHQLQSPELNQAVLSAGSFEFRLIQAWPMETLSISLLVEESYLWPP</sequence>
<evidence type="ECO:0008006" key="6">
    <source>
        <dbReference type="Google" id="ProtNLM"/>
    </source>
</evidence>
<dbReference type="InterPro" id="IPR046960">
    <property type="entry name" value="PPR_At4g14850-like_plant"/>
</dbReference>
<proteinExistence type="predicted"/>
<protein>
    <recommendedName>
        <fullName evidence="6">Pentatricopeptide repeat-containing protein</fullName>
    </recommendedName>
</protein>
<dbReference type="GO" id="GO:0003723">
    <property type="term" value="F:RNA binding"/>
    <property type="evidence" value="ECO:0007669"/>
    <property type="project" value="InterPro"/>
</dbReference>
<dbReference type="PANTHER" id="PTHR47926:SF350">
    <property type="entry name" value="(WILD MALAYSIAN BANANA) HYPOTHETICAL PROTEIN"/>
    <property type="match status" value="1"/>
</dbReference>
<dbReference type="Pfam" id="PF01535">
    <property type="entry name" value="PPR"/>
    <property type="match status" value="2"/>
</dbReference>
<evidence type="ECO:0000256" key="2">
    <source>
        <dbReference type="PROSITE-ProRule" id="PRU00708"/>
    </source>
</evidence>
<dbReference type="InterPro" id="IPR046848">
    <property type="entry name" value="E_motif"/>
</dbReference>
<keyword evidence="5" id="KW-1185">Reference proteome</keyword>
<dbReference type="Gene3D" id="1.25.40.10">
    <property type="entry name" value="Tetratricopeptide repeat domain"/>
    <property type="match status" value="2"/>
</dbReference>
<dbReference type="Pfam" id="PF20431">
    <property type="entry name" value="E_motif"/>
    <property type="match status" value="1"/>
</dbReference>
<dbReference type="Pfam" id="PF13041">
    <property type="entry name" value="PPR_2"/>
    <property type="match status" value="2"/>
</dbReference>
<evidence type="ECO:0000256" key="3">
    <source>
        <dbReference type="SAM" id="SignalP"/>
    </source>
</evidence>
<dbReference type="FunFam" id="1.25.40.10:FF:000470">
    <property type="entry name" value="Pentatricopeptide repeat-containing protein At5g66520"/>
    <property type="match status" value="1"/>
</dbReference>
<accession>A0A5J5B171</accession>
<feature type="signal peptide" evidence="3">
    <location>
        <begin position="1"/>
        <end position="32"/>
    </location>
</feature>
<dbReference type="AlphaFoldDB" id="A0A5J5B171"/>
<dbReference type="Proteomes" id="UP000325577">
    <property type="component" value="Linkage Group LG17"/>
</dbReference>
<evidence type="ECO:0000313" key="4">
    <source>
        <dbReference type="EMBL" id="KAA8535602.1"/>
    </source>
</evidence>